<dbReference type="RefSeq" id="WP_228417299.1">
    <property type="nucleotide sequence ID" value="NZ_CP081135.1"/>
</dbReference>
<proteinExistence type="inferred from homology"/>
<sequence length="157" mass="17065">MRIGLGYDVHKLVEGRPLIIGGVNVPHEKGLLGHSDADVLIHAIMDGMLGALALGDIGKHFPDTDEKYKGANSMKLLECVNHLINEKGYEINNIDSIIVAQSPKMAPYIEQMRRNIATVLNTDIDNISVKATTEEGLGFTGEKQGISSQSICLLNKK</sequence>
<feature type="binding site" evidence="8">
    <location>
        <position position="139"/>
    </location>
    <ligand>
        <name>4-CDP-2-C-methyl-D-erythritol 2-phosphate</name>
        <dbReference type="ChEBI" id="CHEBI:57919"/>
    </ligand>
</feature>
<dbReference type="GO" id="GO:0046872">
    <property type="term" value="F:metal ion binding"/>
    <property type="evidence" value="ECO:0007669"/>
    <property type="project" value="UniProtKB-KW"/>
</dbReference>
<feature type="binding site" evidence="8">
    <location>
        <position position="42"/>
    </location>
    <ligand>
        <name>a divalent metal cation</name>
        <dbReference type="ChEBI" id="CHEBI:60240"/>
    </ligand>
</feature>
<feature type="binding site" evidence="8">
    <location>
        <position position="8"/>
    </location>
    <ligand>
        <name>a divalent metal cation</name>
        <dbReference type="ChEBI" id="CHEBI:60240"/>
    </ligand>
</feature>
<evidence type="ECO:0000256" key="3">
    <source>
        <dbReference type="ARBA" id="ARBA00008480"/>
    </source>
</evidence>
<feature type="site" description="Transition state stabilizer" evidence="8">
    <location>
        <position position="133"/>
    </location>
</feature>
<organism evidence="11 12">
    <name type="scientific">Terrisporobacter hibernicus</name>
    <dbReference type="NCBI Taxonomy" id="2813371"/>
    <lineage>
        <taxon>Bacteria</taxon>
        <taxon>Bacillati</taxon>
        <taxon>Bacillota</taxon>
        <taxon>Clostridia</taxon>
        <taxon>Peptostreptococcales</taxon>
        <taxon>Peptostreptococcaceae</taxon>
        <taxon>Terrisporobacter</taxon>
    </lineage>
</organism>
<feature type="binding site" evidence="8">
    <location>
        <begin position="61"/>
        <end position="65"/>
    </location>
    <ligand>
        <name>4-CDP-2-C-methyl-D-erythritol 2-phosphate</name>
        <dbReference type="ChEBI" id="CHEBI:57919"/>
    </ligand>
</feature>
<dbReference type="NCBIfam" id="TIGR00151">
    <property type="entry name" value="ispF"/>
    <property type="match status" value="1"/>
</dbReference>
<dbReference type="Proteomes" id="UP001198983">
    <property type="component" value="Chromosome"/>
</dbReference>
<dbReference type="GO" id="GO:0019288">
    <property type="term" value="P:isopentenyl diphosphate biosynthetic process, methylerythritol 4-phosphate pathway"/>
    <property type="evidence" value="ECO:0007669"/>
    <property type="project" value="UniProtKB-UniRule"/>
</dbReference>
<gene>
    <name evidence="8 11" type="primary">ispF</name>
    <name evidence="11" type="ORF">JW646_08915</name>
</gene>
<evidence type="ECO:0000256" key="1">
    <source>
        <dbReference type="ARBA" id="ARBA00000200"/>
    </source>
</evidence>
<dbReference type="GO" id="GO:0016114">
    <property type="term" value="P:terpenoid biosynthetic process"/>
    <property type="evidence" value="ECO:0007669"/>
    <property type="project" value="InterPro"/>
</dbReference>
<keyword evidence="5 8" id="KW-0479">Metal-binding</keyword>
<comment type="similarity">
    <text evidence="3 8 9">Belongs to the IspF family.</text>
</comment>
<accession>A0AAX2ZKY9</accession>
<name>A0AAX2ZKY9_9FIRM</name>
<dbReference type="FunFam" id="3.30.1330.50:FF:000001">
    <property type="entry name" value="2-C-methyl-D-erythritol 2,4-cyclodiphosphate synthase"/>
    <property type="match status" value="1"/>
</dbReference>
<dbReference type="SUPFAM" id="SSF69765">
    <property type="entry name" value="IpsF-like"/>
    <property type="match status" value="1"/>
</dbReference>
<feature type="binding site" evidence="8">
    <location>
        <begin position="34"/>
        <end position="35"/>
    </location>
    <ligand>
        <name>4-CDP-2-C-methyl-D-erythritol 2-phosphate</name>
        <dbReference type="ChEBI" id="CHEBI:57919"/>
    </ligand>
</feature>
<keyword evidence="6 8" id="KW-0414">Isoprene biosynthesis</keyword>
<evidence type="ECO:0000256" key="7">
    <source>
        <dbReference type="ARBA" id="ARBA00023239"/>
    </source>
</evidence>
<dbReference type="GO" id="GO:0008685">
    <property type="term" value="F:2-C-methyl-D-erythritol 2,4-cyclodiphosphate synthase activity"/>
    <property type="evidence" value="ECO:0007669"/>
    <property type="project" value="UniProtKB-UniRule"/>
</dbReference>
<dbReference type="PROSITE" id="PS01350">
    <property type="entry name" value="ISPF"/>
    <property type="match status" value="1"/>
</dbReference>
<comment type="catalytic activity">
    <reaction evidence="1 8 9">
        <text>4-CDP-2-C-methyl-D-erythritol 2-phosphate = 2-C-methyl-D-erythritol 2,4-cyclic diphosphate + CMP</text>
        <dbReference type="Rhea" id="RHEA:23864"/>
        <dbReference type="ChEBI" id="CHEBI:57919"/>
        <dbReference type="ChEBI" id="CHEBI:58483"/>
        <dbReference type="ChEBI" id="CHEBI:60377"/>
        <dbReference type="EC" id="4.6.1.12"/>
    </reaction>
</comment>
<feature type="binding site" evidence="8">
    <location>
        <begin position="100"/>
        <end position="106"/>
    </location>
    <ligand>
        <name>4-CDP-2-C-methyl-D-erythritol 2-phosphate</name>
        <dbReference type="ChEBI" id="CHEBI:57919"/>
    </ligand>
</feature>
<dbReference type="HAMAP" id="MF_00107">
    <property type="entry name" value="IspF"/>
    <property type="match status" value="1"/>
</dbReference>
<dbReference type="KEGG" id="tem:JW646_08915"/>
<evidence type="ECO:0000256" key="5">
    <source>
        <dbReference type="ARBA" id="ARBA00022723"/>
    </source>
</evidence>
<comment type="caution">
    <text evidence="8">Lacks conserved residue(s) required for the propagation of feature annotation.</text>
</comment>
<feature type="binding site" evidence="8">
    <location>
        <begin position="56"/>
        <end position="58"/>
    </location>
    <ligand>
        <name>4-CDP-2-C-methyl-D-erythritol 2-phosphate</name>
        <dbReference type="ChEBI" id="CHEBI:57919"/>
    </ligand>
</feature>
<evidence type="ECO:0000313" key="11">
    <source>
        <dbReference type="EMBL" id="UEL49541.1"/>
    </source>
</evidence>
<keyword evidence="12" id="KW-1185">Reference proteome</keyword>
<keyword evidence="7 8" id="KW-0456">Lyase</keyword>
<evidence type="ECO:0000259" key="10">
    <source>
        <dbReference type="Pfam" id="PF02542"/>
    </source>
</evidence>
<feature type="site" description="Transition state stabilizer" evidence="8">
    <location>
        <position position="34"/>
    </location>
</feature>
<dbReference type="InterPro" id="IPR020555">
    <property type="entry name" value="MECDP_synthase_CS"/>
</dbReference>
<dbReference type="AlphaFoldDB" id="A0AAX2ZKY9"/>
<protein>
    <recommendedName>
        <fullName evidence="4 8">2-C-methyl-D-erythritol 2,4-cyclodiphosphate synthase</fullName>
        <shortName evidence="8">MECDP-synthase</shortName>
        <shortName evidence="8">MECPP-synthase</shortName>
        <shortName evidence="8">MECPS</shortName>
        <ecNumber evidence="4 8">4.6.1.12</ecNumber>
    </recommendedName>
</protein>
<comment type="cofactor">
    <cofactor evidence="8">
        <name>a divalent metal cation</name>
        <dbReference type="ChEBI" id="CHEBI:60240"/>
    </cofactor>
    <text evidence="8">Binds 1 divalent metal cation per subunit.</text>
</comment>
<evidence type="ECO:0000256" key="2">
    <source>
        <dbReference type="ARBA" id="ARBA00004709"/>
    </source>
</evidence>
<feature type="binding site" evidence="8">
    <location>
        <position position="10"/>
    </location>
    <ligand>
        <name>a divalent metal cation</name>
        <dbReference type="ChEBI" id="CHEBI:60240"/>
    </ligand>
</feature>
<comment type="subunit">
    <text evidence="8">Homotrimer.</text>
</comment>
<feature type="binding site" evidence="8">
    <location>
        <begin position="132"/>
        <end position="135"/>
    </location>
    <ligand>
        <name>4-CDP-2-C-methyl-D-erythritol 2-phosphate</name>
        <dbReference type="ChEBI" id="CHEBI:57919"/>
    </ligand>
</feature>
<dbReference type="PANTHER" id="PTHR43181:SF1">
    <property type="entry name" value="2-C-METHYL-D-ERYTHRITOL 2,4-CYCLODIPHOSPHATE SYNTHASE, CHLOROPLASTIC"/>
    <property type="match status" value="1"/>
</dbReference>
<dbReference type="Pfam" id="PF02542">
    <property type="entry name" value="YgbB"/>
    <property type="match status" value="1"/>
</dbReference>
<dbReference type="EMBL" id="CP081135">
    <property type="protein sequence ID" value="UEL49541.1"/>
    <property type="molecule type" value="Genomic_DNA"/>
</dbReference>
<dbReference type="Gene3D" id="3.30.1330.50">
    <property type="entry name" value="2-C-methyl-D-erythritol 2,4-cyclodiphosphate synthase"/>
    <property type="match status" value="1"/>
</dbReference>
<dbReference type="InterPro" id="IPR036571">
    <property type="entry name" value="MECDP_synthase_sf"/>
</dbReference>
<evidence type="ECO:0000256" key="4">
    <source>
        <dbReference type="ARBA" id="ARBA00012579"/>
    </source>
</evidence>
<dbReference type="PANTHER" id="PTHR43181">
    <property type="entry name" value="2-C-METHYL-D-ERYTHRITOL 2,4-CYCLODIPHOSPHATE SYNTHASE, CHLOROPLASTIC"/>
    <property type="match status" value="1"/>
</dbReference>
<comment type="function">
    <text evidence="8">Involved in the biosynthesis of isopentenyl diphosphate (IPP) and dimethylallyl diphosphate (DMAPP), two major building blocks of isoprenoid compounds. Catalyzes the conversion of 4-diphosphocytidyl-2-C-methyl-D-erythritol 2-phosphate (CDP-ME2P) to 2-C-methyl-D-erythritol 2,4-cyclodiphosphate (ME-CPP) with a corresponding release of cytidine 5-monophosphate (CMP).</text>
</comment>
<dbReference type="InterPro" id="IPR003526">
    <property type="entry name" value="MECDP_synthase"/>
</dbReference>
<feature type="domain" description="2-C-methyl-D-erythritol 2,4-cyclodiphosphate synthase" evidence="10">
    <location>
        <begin position="1"/>
        <end position="154"/>
    </location>
</feature>
<feature type="binding site" evidence="8">
    <location>
        <begin position="8"/>
        <end position="10"/>
    </location>
    <ligand>
        <name>4-CDP-2-C-methyl-D-erythritol 2-phosphate</name>
        <dbReference type="ChEBI" id="CHEBI:57919"/>
    </ligand>
</feature>
<evidence type="ECO:0000256" key="6">
    <source>
        <dbReference type="ARBA" id="ARBA00023229"/>
    </source>
</evidence>
<evidence type="ECO:0000256" key="9">
    <source>
        <dbReference type="RuleBase" id="RU004395"/>
    </source>
</evidence>
<evidence type="ECO:0000313" key="12">
    <source>
        <dbReference type="Proteomes" id="UP001198983"/>
    </source>
</evidence>
<reference evidence="11 12" key="1">
    <citation type="journal article" date="2023" name="Int. J. Syst. Evol. Microbiol.">
        <title>Terrisporobacter hibernicus sp. nov., isolated from bovine faeces in Northern Ireland.</title>
        <authorList>
            <person name="Mitchell M."/>
            <person name="Nguyen S.V."/>
            <person name="Connor M."/>
            <person name="Fairley D.J."/>
            <person name="Donoghue O."/>
            <person name="Marshall H."/>
            <person name="Koolman L."/>
            <person name="McMullan G."/>
            <person name="Schaffer K.E."/>
            <person name="McGrath J.W."/>
            <person name="Fanning S."/>
        </authorList>
    </citation>
    <scope>NUCLEOTIDE SEQUENCE [LARGE SCALE GENOMIC DNA]</scope>
    <source>
        <strain evidence="11 12">MCA3</strain>
    </source>
</reference>
<dbReference type="CDD" id="cd00554">
    <property type="entry name" value="MECDP_synthase"/>
    <property type="match status" value="1"/>
</dbReference>
<comment type="pathway">
    <text evidence="2 8">Isoprenoid biosynthesis; isopentenyl diphosphate biosynthesis via DXP pathway; isopentenyl diphosphate from 1-deoxy-D-xylulose 5-phosphate: step 4/6.</text>
</comment>
<dbReference type="EC" id="4.6.1.12" evidence="4 8"/>
<evidence type="ECO:0000256" key="8">
    <source>
        <dbReference type="HAMAP-Rule" id="MF_00107"/>
    </source>
</evidence>